<accession>U1P9B1</accession>
<protein>
    <submittedName>
        <fullName evidence="3">Transposase</fullName>
    </submittedName>
</protein>
<dbReference type="STRING" id="1238424.J07HQW1_00151"/>
<dbReference type="EMBL" id="KE356560">
    <property type="protein sequence ID" value="ERG90137.1"/>
    <property type="molecule type" value="Genomic_DNA"/>
</dbReference>
<dbReference type="InterPro" id="IPR010095">
    <property type="entry name" value="Cas12f1-like_TNB"/>
</dbReference>
<dbReference type="AlphaFoldDB" id="U1P9B1"/>
<keyword evidence="1" id="KW-0238">DNA-binding</keyword>
<dbReference type="GO" id="GO:0003677">
    <property type="term" value="F:DNA binding"/>
    <property type="evidence" value="ECO:0007669"/>
    <property type="project" value="UniProtKB-KW"/>
</dbReference>
<organism evidence="3 4">
    <name type="scientific">Haloquadratum walsbyi J07HQW1</name>
    <dbReference type="NCBI Taxonomy" id="1238424"/>
    <lineage>
        <taxon>Archaea</taxon>
        <taxon>Methanobacteriati</taxon>
        <taxon>Methanobacteriota</taxon>
        <taxon>Stenosarchaea group</taxon>
        <taxon>Halobacteria</taxon>
        <taxon>Halobacteriales</taxon>
        <taxon>Haloferacaceae</taxon>
        <taxon>Haloquadratum</taxon>
    </lineage>
</organism>
<reference evidence="3 4" key="1">
    <citation type="journal article" date="2013" name="PLoS ONE">
        <title>Assembly-driven community genomics of a hypersaline microbial ecosystem.</title>
        <authorList>
            <person name="Podell S."/>
            <person name="Ugalde J.A."/>
            <person name="Narasingarao P."/>
            <person name="Banfield J.F."/>
            <person name="Heidelberg K.B."/>
            <person name="Allen E.E."/>
        </authorList>
    </citation>
    <scope>NUCLEOTIDE SEQUENCE [LARGE SCALE GENOMIC DNA]</scope>
    <source>
        <strain evidence="4">J07HQW1</strain>
    </source>
</reference>
<dbReference type="HOGENOM" id="CLU_2379350_0_0_2"/>
<dbReference type="Pfam" id="PF07282">
    <property type="entry name" value="Cas12f1-like_TNB"/>
    <property type="match status" value="1"/>
</dbReference>
<evidence type="ECO:0000313" key="4">
    <source>
        <dbReference type="Proteomes" id="UP000030649"/>
    </source>
</evidence>
<dbReference type="Proteomes" id="UP000030649">
    <property type="component" value="Unassembled WGS sequence"/>
</dbReference>
<sequence>MQRVYQVENEEPMPTRQSVNTAMQYRATEHSINIQQINSENTSRRCSHYGFTHPDNRAGESFVCQRCECENHADSSAVKSMGLRHLRRNQTGAG</sequence>
<evidence type="ECO:0000313" key="3">
    <source>
        <dbReference type="EMBL" id="ERG90137.1"/>
    </source>
</evidence>
<gene>
    <name evidence="3" type="ORF">J07HQW1_00151</name>
</gene>
<proteinExistence type="predicted"/>
<feature type="domain" description="Cas12f1-like TNB" evidence="2">
    <location>
        <begin position="21"/>
        <end position="78"/>
    </location>
</feature>
<evidence type="ECO:0000256" key="1">
    <source>
        <dbReference type="ARBA" id="ARBA00023125"/>
    </source>
</evidence>
<name>U1P9B1_9EURY</name>
<evidence type="ECO:0000259" key="2">
    <source>
        <dbReference type="Pfam" id="PF07282"/>
    </source>
</evidence>